<evidence type="ECO:0000313" key="1">
    <source>
        <dbReference type="EMBL" id="QSS50387.1"/>
    </source>
</evidence>
<reference evidence="1" key="1">
    <citation type="submission" date="2021-01" db="EMBL/GenBank/DDBJ databases">
        <title>Chromosome-level genome assembly of a human fungal pathogen reveals clustering of transcriptionally co-regulated genes.</title>
        <authorList>
            <person name="Voorhies M."/>
            <person name="Cohen S."/>
            <person name="Shea T.P."/>
            <person name="Petrus S."/>
            <person name="Munoz J.F."/>
            <person name="Poplawski S."/>
            <person name="Goldman W.E."/>
            <person name="Michael T."/>
            <person name="Cuomo C.A."/>
            <person name="Sil A."/>
            <person name="Beyhan S."/>
        </authorList>
    </citation>
    <scope>NUCLEOTIDE SEQUENCE</scope>
    <source>
        <strain evidence="1">H88</strain>
    </source>
</reference>
<name>A0A8A1LF32_AJEC8</name>
<gene>
    <name evidence="1" type="ORF">I7I53_11059</name>
</gene>
<organism evidence="1 2">
    <name type="scientific">Ajellomyces capsulatus (strain H88)</name>
    <name type="common">Darling's disease fungus</name>
    <name type="synonym">Histoplasma capsulatum</name>
    <dbReference type="NCBI Taxonomy" id="544711"/>
    <lineage>
        <taxon>Eukaryota</taxon>
        <taxon>Fungi</taxon>
        <taxon>Dikarya</taxon>
        <taxon>Ascomycota</taxon>
        <taxon>Pezizomycotina</taxon>
        <taxon>Eurotiomycetes</taxon>
        <taxon>Eurotiomycetidae</taxon>
        <taxon>Onygenales</taxon>
        <taxon>Ajellomycetaceae</taxon>
        <taxon>Histoplasma</taxon>
    </lineage>
</organism>
<evidence type="ECO:0000313" key="2">
    <source>
        <dbReference type="Proteomes" id="UP000663419"/>
    </source>
</evidence>
<dbReference type="VEuPathDB" id="FungiDB:I7I53_11059"/>
<accession>A0A8A1LF32</accession>
<dbReference type="AlphaFoldDB" id="A0A8A1LF32"/>
<sequence>MHKRSEQITTMVDPILGLHQRSGRPPLHIPYANLQNKQGPPWAGKGVRIMVIPGWVPSQRAHNVCMCMDGGGGVCGQKAIPSHYSNFRCIPSFELRDPAMILAGGKLPSYKGPRDCWPHFPLPGSGVRVNYEMKQSSLVRDMES</sequence>
<dbReference type="EMBL" id="CP069102">
    <property type="protein sequence ID" value="QSS50387.1"/>
    <property type="molecule type" value="Genomic_DNA"/>
</dbReference>
<proteinExistence type="predicted"/>
<dbReference type="Proteomes" id="UP000663419">
    <property type="component" value="Chromosome 1"/>
</dbReference>
<protein>
    <submittedName>
        <fullName evidence="1">Uncharacterized protein</fullName>
    </submittedName>
</protein>